<organism evidence="7 8">
    <name type="scientific">Candidatus Woesebacteria bacterium CG_4_10_14_0_2_um_filter_39_14</name>
    <dbReference type="NCBI Taxonomy" id="1975054"/>
    <lineage>
        <taxon>Bacteria</taxon>
        <taxon>Candidatus Woeseibacteriota</taxon>
    </lineage>
</organism>
<comment type="caution">
    <text evidence="7">The sequence shown here is derived from an EMBL/GenBank/DDBJ whole genome shotgun (WGS) entry which is preliminary data.</text>
</comment>
<feature type="transmembrane region" description="Helical" evidence="5">
    <location>
        <begin position="368"/>
        <end position="387"/>
    </location>
</feature>
<keyword evidence="2 5" id="KW-0812">Transmembrane</keyword>
<name>A0A2M7TL56_9BACT</name>
<dbReference type="Proteomes" id="UP000229753">
    <property type="component" value="Unassembled WGS sequence"/>
</dbReference>
<feature type="transmembrane region" description="Helical" evidence="5">
    <location>
        <begin position="35"/>
        <end position="56"/>
    </location>
</feature>
<proteinExistence type="predicted"/>
<evidence type="ECO:0000313" key="7">
    <source>
        <dbReference type="EMBL" id="PIZ47705.1"/>
    </source>
</evidence>
<evidence type="ECO:0000256" key="1">
    <source>
        <dbReference type="ARBA" id="ARBA00004141"/>
    </source>
</evidence>
<comment type="subcellular location">
    <subcellularLocation>
        <location evidence="1">Membrane</location>
        <topology evidence="1">Multi-pass membrane protein</topology>
    </subcellularLocation>
</comment>
<dbReference type="PANTHER" id="PTHR37422">
    <property type="entry name" value="TEICHURONIC ACID BIOSYNTHESIS PROTEIN TUAE"/>
    <property type="match status" value="1"/>
</dbReference>
<feature type="transmembrane region" description="Helical" evidence="5">
    <location>
        <begin position="253"/>
        <end position="272"/>
    </location>
</feature>
<feature type="transmembrane region" description="Helical" evidence="5">
    <location>
        <begin position="220"/>
        <end position="247"/>
    </location>
</feature>
<dbReference type="PANTHER" id="PTHR37422:SF23">
    <property type="entry name" value="TEICHURONIC ACID BIOSYNTHESIS PROTEIN TUAE"/>
    <property type="match status" value="1"/>
</dbReference>
<evidence type="ECO:0000313" key="8">
    <source>
        <dbReference type="Proteomes" id="UP000229753"/>
    </source>
</evidence>
<evidence type="ECO:0000256" key="4">
    <source>
        <dbReference type="ARBA" id="ARBA00023136"/>
    </source>
</evidence>
<feature type="transmembrane region" description="Helical" evidence="5">
    <location>
        <begin position="77"/>
        <end position="94"/>
    </location>
</feature>
<dbReference type="GO" id="GO:0016020">
    <property type="term" value="C:membrane"/>
    <property type="evidence" value="ECO:0007669"/>
    <property type="project" value="UniProtKB-SubCell"/>
</dbReference>
<keyword evidence="4 5" id="KW-0472">Membrane</keyword>
<dbReference type="AlphaFoldDB" id="A0A2M7TL56"/>
<accession>A0A2M7TL56</accession>
<gene>
    <name evidence="7" type="ORF">COY29_04825</name>
</gene>
<evidence type="ECO:0000256" key="3">
    <source>
        <dbReference type="ARBA" id="ARBA00022989"/>
    </source>
</evidence>
<sequence>MKLHQKIFWLLIFLLPVQLGRHFWPDFSFVLGLKIDYLSPTVYLTDLLVLAILALWAWEDRHKLSSRSLASWLKKNWWLMAVFVYLLANAFLALNQGAAFYKLIKIVELTLLGYYLAQNRYSLSNLHWPLSLAVIYSSLIALIQFFKQSSLNGIFWWLGERTFDLTTPGIAKAVFNGHLLLRSYATFSHPNALAGFLLVALILTAPFLKRAKLWGLAYGFLASLAIIFSFSRSVWFIALLFFFILIIKKIKRALIFSLSSLFFVLCFWLLAISSRFSTDEAFFQRAQLMKSSFLMIKNFPLSGVGLNNFIVHLPNYWSLTGFTYWLQPVHNLYLLLIAEIGWLGFLIFLWFLVLSYRRILLKKNNRGLLLGALSALLLLGFFDHYWLTLQQNQLLLTILLGLVWSSQS</sequence>
<feature type="transmembrane region" description="Helical" evidence="5">
    <location>
        <begin position="333"/>
        <end position="356"/>
    </location>
</feature>
<feature type="transmembrane region" description="Helical" evidence="5">
    <location>
        <begin position="189"/>
        <end position="208"/>
    </location>
</feature>
<evidence type="ECO:0000259" key="6">
    <source>
        <dbReference type="Pfam" id="PF04932"/>
    </source>
</evidence>
<evidence type="ECO:0000256" key="2">
    <source>
        <dbReference type="ARBA" id="ARBA00022692"/>
    </source>
</evidence>
<protein>
    <recommendedName>
        <fullName evidence="6">O-antigen ligase-related domain-containing protein</fullName>
    </recommendedName>
</protein>
<dbReference type="InterPro" id="IPR051533">
    <property type="entry name" value="WaaL-like"/>
</dbReference>
<feature type="domain" description="O-antigen ligase-related" evidence="6">
    <location>
        <begin position="220"/>
        <end position="349"/>
    </location>
</feature>
<feature type="transmembrane region" description="Helical" evidence="5">
    <location>
        <begin position="129"/>
        <end position="146"/>
    </location>
</feature>
<keyword evidence="3 5" id="KW-1133">Transmembrane helix</keyword>
<dbReference type="Pfam" id="PF04932">
    <property type="entry name" value="Wzy_C"/>
    <property type="match status" value="1"/>
</dbReference>
<dbReference type="InterPro" id="IPR007016">
    <property type="entry name" value="O-antigen_ligase-rel_domated"/>
</dbReference>
<dbReference type="EMBL" id="PFNO01000158">
    <property type="protein sequence ID" value="PIZ47705.1"/>
    <property type="molecule type" value="Genomic_DNA"/>
</dbReference>
<reference evidence="8" key="1">
    <citation type="submission" date="2017-09" db="EMBL/GenBank/DDBJ databases">
        <title>Depth-based differentiation of microbial function through sediment-hosted aquifers and enrichment of novel symbionts in the deep terrestrial subsurface.</title>
        <authorList>
            <person name="Probst A.J."/>
            <person name="Ladd B."/>
            <person name="Jarett J.K."/>
            <person name="Geller-Mcgrath D.E."/>
            <person name="Sieber C.M.K."/>
            <person name="Emerson J.B."/>
            <person name="Anantharaman K."/>
            <person name="Thomas B.C."/>
            <person name="Malmstrom R."/>
            <person name="Stieglmeier M."/>
            <person name="Klingl A."/>
            <person name="Woyke T."/>
            <person name="Ryan C.M."/>
            <person name="Banfield J.F."/>
        </authorList>
    </citation>
    <scope>NUCLEOTIDE SEQUENCE [LARGE SCALE GENOMIC DNA]</scope>
</reference>
<evidence type="ECO:0000256" key="5">
    <source>
        <dbReference type="SAM" id="Phobius"/>
    </source>
</evidence>